<dbReference type="eggNOG" id="arCOG02545">
    <property type="taxonomic scope" value="Archaea"/>
</dbReference>
<protein>
    <submittedName>
        <fullName evidence="4">Adhesin-like protein</fullName>
    </submittedName>
</protein>
<dbReference type="GO" id="GO:0080008">
    <property type="term" value="C:Cul4-RING E3 ubiquitin ligase complex"/>
    <property type="evidence" value="ECO:0007669"/>
    <property type="project" value="TreeGrafter"/>
</dbReference>
<feature type="compositionally biased region" description="Basic and acidic residues" evidence="2">
    <location>
        <begin position="33"/>
        <end position="43"/>
    </location>
</feature>
<dbReference type="STRING" id="634498.mru_1299"/>
<feature type="compositionally biased region" description="Basic and acidic residues" evidence="2">
    <location>
        <begin position="1"/>
        <end position="25"/>
    </location>
</feature>
<reference evidence="4 5" key="1">
    <citation type="journal article" date="2010" name="PLoS ONE">
        <title>The genome sequence of the rumen methanogen Methanobrevibacter ruminantium reveals new possibilities for controlling ruminant methane emissions.</title>
        <authorList>
            <person name="Leahy S.C."/>
            <person name="Kelly W.J."/>
            <person name="Altermann E."/>
            <person name="Ronimus R.S."/>
            <person name="Yeoman C.J."/>
            <person name="Pacheco D.M."/>
            <person name="Li D."/>
            <person name="Kong Z."/>
            <person name="McTavish S."/>
            <person name="Sang C."/>
            <person name="Lambie S.C."/>
            <person name="Janssen P.H."/>
            <person name="Dey D."/>
            <person name="Attwood G.T."/>
        </authorList>
    </citation>
    <scope>NUCLEOTIDE SEQUENCE [LARGE SCALE GENOMIC DNA]</scope>
    <source>
        <strain evidence="5">ATCC 35063 / DSM 1093 / JCM 13430 / OCM 146 / M1</strain>
    </source>
</reference>
<evidence type="ECO:0000313" key="4">
    <source>
        <dbReference type="EMBL" id="ADC47149.1"/>
    </source>
</evidence>
<evidence type="ECO:0000259" key="3">
    <source>
        <dbReference type="Pfam" id="PF13271"/>
    </source>
</evidence>
<dbReference type="HOGENOM" id="CLU_249735_0_0_2"/>
<dbReference type="Proteomes" id="UP000008680">
    <property type="component" value="Chromosome"/>
</dbReference>
<evidence type="ECO:0000256" key="1">
    <source>
        <dbReference type="ARBA" id="ARBA00022737"/>
    </source>
</evidence>
<dbReference type="OrthoDB" id="78096at2157"/>
<proteinExistence type="predicted"/>
<dbReference type="Gene3D" id="3.40.50.300">
    <property type="entry name" value="P-loop containing nucleotide triphosphate hydrolases"/>
    <property type="match status" value="1"/>
</dbReference>
<keyword evidence="5" id="KW-1185">Reference proteome</keyword>
<dbReference type="eggNOG" id="arCOG02555">
    <property type="taxonomic scope" value="Archaea"/>
</dbReference>
<dbReference type="EMBL" id="CP001719">
    <property type="protein sequence ID" value="ADC47149.1"/>
    <property type="molecule type" value="Genomic_DNA"/>
</dbReference>
<feature type="region of interest" description="Disordered" evidence="2">
    <location>
        <begin position="1"/>
        <end position="60"/>
    </location>
</feature>
<dbReference type="InterPro" id="IPR025139">
    <property type="entry name" value="DUF4062"/>
</dbReference>
<feature type="compositionally biased region" description="Low complexity" evidence="2">
    <location>
        <begin position="49"/>
        <end position="60"/>
    </location>
</feature>
<dbReference type="InterPro" id="IPR027417">
    <property type="entry name" value="P-loop_NTPase"/>
</dbReference>
<dbReference type="GeneID" id="8770950"/>
<organism evidence="4 5">
    <name type="scientific">Methanobrevibacter ruminantium (strain ATCC 35063 / DSM 1093 / JCM 13430 / OCM 146 / M1)</name>
    <name type="common">Methanobacterium ruminantium</name>
    <dbReference type="NCBI Taxonomy" id="634498"/>
    <lineage>
        <taxon>Archaea</taxon>
        <taxon>Methanobacteriati</taxon>
        <taxon>Methanobacteriota</taxon>
        <taxon>Methanomada group</taxon>
        <taxon>Methanobacteria</taxon>
        <taxon>Methanobacteriales</taxon>
        <taxon>Methanobacteriaceae</taxon>
        <taxon>Methanobrevibacter</taxon>
    </lineage>
</organism>
<dbReference type="Pfam" id="PF13271">
    <property type="entry name" value="DUF4062"/>
    <property type="match status" value="1"/>
</dbReference>
<dbReference type="PATRIC" id="fig|634498.28.peg.1302"/>
<dbReference type="InterPro" id="IPR051191">
    <property type="entry name" value="DCAF12"/>
</dbReference>
<dbReference type="InterPro" id="IPR011050">
    <property type="entry name" value="Pectin_lyase_fold/virulence"/>
</dbReference>
<dbReference type="RefSeq" id="WP_012956098.1">
    <property type="nucleotide sequence ID" value="NC_013790.1"/>
</dbReference>
<dbReference type="PANTHER" id="PTHR19860">
    <property type="entry name" value="DDB1- AND CUL4-ASSOCIATED FACTOR 12-RELATED"/>
    <property type="match status" value="1"/>
</dbReference>
<dbReference type="SUPFAM" id="SSF51126">
    <property type="entry name" value="Pectin lyase-like"/>
    <property type="match status" value="2"/>
</dbReference>
<sequence length="1479" mass="167365">MGFFDKLKNALESGNKSHDKRESQKNEAISDNPRGDSLSDNKNRNSLPDNQNRNSSDNNNVRNFKYLDDLIHSGQKDIVLDCDIVLADSEIESYKRGIDIGGSNITLDGNGHVVDGRNKAEIFKVSSKNLAIKNLRIENGYSELDSIIDVFSKGELHLSNCSFFKNSNESHRIFGDNLVCIGSIIRNMGELTIHHCHIRNNSSRGQGGTIKNTGTLNISDSIFEYNLSLEDGGAIFNEGLLKLSDSRFEFNHSNKRGGAIHNEFNGETIIENSSFDKNGGRKSANDISNRFNLVLKDMHSDLKIDNEWTVFIEKGKSFDIDNKGGIIEFAPLNNDEKSFTFLKELLDGNDSQIDLMHDIKLDIANDEQLYFPDGINFNRDNLIFNGNGHTIDALRMRNIFTLAGNDIIFRNVNLENGFSKLSNGAAISMKEGFLKIYEVEFRDNAAYNGGAISIKDASVSIDSSIFRHNAANAIKFETGGGAIYNENGSLSIIDTLFISNSSLWGEGGAILNKSGALSLNNCDFTDNRSVKNGNDISNYDSLRICKCSFESDKANNSNSDSGEITNSNLGSKINNSNSDSGEISIFNNNLSKLYDSNFNHSIIINKGLLKIDKDFPIKSAQIKNSGKLKAYNFNDKQIEGIDINNEDGGKLVFVIDGVEVLNTVEISQKWIEIKIFISSTFKDMHSERDYLITEVFPELSKWCKERRILLTEVDLRWGITREDSRSGNSINICLQYIDKCRPFFICFLGQRRGRIPEKGERKVTEETFINFPKVSNLVGHLSVTEMEIEHATTLPLFKLLENDFDNEHAKRALFFLRENPFEDVDLSPAQRDIYLNRKPEDDEKLSQLKDLIREKCIFFDYSCIWDENMELYELSSSKGGLTDFTCNGRPLSEVIIAEVKKQIENEFPDYKPVKTDDIFLDDAMLQNLEIMSISHDFVGKQKEIDYINEFIESDNERLLLVKGAEGIGKNTLLSRVHALLNEKGISSIMRISNATAKSNSSSNLSLSIGSEIGLFNGEEALYKGVKHALDDEFLKQLSDSGVRVLIISNADKLNDRLVFNEIPDNLHIILSCGESYEIAILHKELIIEGFEDISEREQLINEYLNHILKNLNQAQKELIISNPASKSPLFLKILLNELKNFGSYENLVEKIEGFGDSTLSAFEELLRALENDASFANGFARDTLLLLIYSKHGLNEEELVFGLESLSHIDARSKLRLFLYRMGDYILAIEDRYFIKFDEFKKAILGLYGDCEQRIREILVEIYKNNILKSPDSLANGSDEILYNLELLKDYDGIMNVLNDDRLINGIHPSCIFLGYKYGKFYGPSKEYLGFTMIDSKDKFEFFSQIALVLAKKSADSLKYAMKAYPHPHTQWPRKFRNENDSESFMKYQDAFYAIPMFIEAACRYANKAIKDEEDLDKLREFKSEFDKRINGVDSFLNYMSNFGSSQLDLGYKVEALADDAIFSLDNLNEYYNGGVSEK</sequence>
<gene>
    <name evidence="4" type="ordered locus">mru_1299</name>
</gene>
<feature type="domain" description="DUF4062" evidence="3">
    <location>
        <begin position="674"/>
        <end position="766"/>
    </location>
</feature>
<accession>D3E3N8</accession>
<dbReference type="PANTHER" id="PTHR19860:SF40">
    <property type="entry name" value="WD40 REPEAT-CONTAINING PROTEIN"/>
    <property type="match status" value="1"/>
</dbReference>
<dbReference type="KEGG" id="mru:mru_1299"/>
<name>D3E3N8_METRM</name>
<evidence type="ECO:0000313" key="5">
    <source>
        <dbReference type="Proteomes" id="UP000008680"/>
    </source>
</evidence>
<evidence type="ECO:0000256" key="2">
    <source>
        <dbReference type="SAM" id="MobiDB-lite"/>
    </source>
</evidence>
<keyword evidence="1" id="KW-0677">Repeat</keyword>
<dbReference type="SUPFAM" id="SSF52540">
    <property type="entry name" value="P-loop containing nucleoside triphosphate hydrolases"/>
    <property type="match status" value="1"/>
</dbReference>